<gene>
    <name evidence="6" type="ORF">A2372_00425</name>
</gene>
<dbReference type="Proteomes" id="UP000176422">
    <property type="component" value="Unassembled WGS sequence"/>
</dbReference>
<organism evidence="6 7">
    <name type="scientific">Candidatus Wolfebacteria bacterium RIFOXYB1_FULL_54_12</name>
    <dbReference type="NCBI Taxonomy" id="1802559"/>
    <lineage>
        <taxon>Bacteria</taxon>
        <taxon>Candidatus Wolfeibacteriota</taxon>
    </lineage>
</organism>
<evidence type="ECO:0000256" key="2">
    <source>
        <dbReference type="ARBA" id="ARBA00022694"/>
    </source>
</evidence>
<evidence type="ECO:0000313" key="6">
    <source>
        <dbReference type="EMBL" id="OGM92497.1"/>
    </source>
</evidence>
<dbReference type="GO" id="GO:0008033">
    <property type="term" value="P:tRNA processing"/>
    <property type="evidence" value="ECO:0007669"/>
    <property type="project" value="UniProtKB-KW"/>
</dbReference>
<dbReference type="SUPFAM" id="SSF69819">
    <property type="entry name" value="MTH1598-like"/>
    <property type="match status" value="1"/>
</dbReference>
<comment type="similarity">
    <text evidence="1">Belongs to the archease family.</text>
</comment>
<dbReference type="GO" id="GO:0046872">
    <property type="term" value="F:metal ion binding"/>
    <property type="evidence" value="ECO:0007669"/>
    <property type="project" value="UniProtKB-KW"/>
</dbReference>
<dbReference type="EMBL" id="MGIT01000006">
    <property type="protein sequence ID" value="OGM92497.1"/>
    <property type="molecule type" value="Genomic_DNA"/>
</dbReference>
<evidence type="ECO:0000259" key="5">
    <source>
        <dbReference type="Pfam" id="PF01951"/>
    </source>
</evidence>
<evidence type="ECO:0000256" key="1">
    <source>
        <dbReference type="ARBA" id="ARBA00007963"/>
    </source>
</evidence>
<dbReference type="STRING" id="1802559.A2372_00425"/>
<dbReference type="AlphaFoldDB" id="A0A1F8DV57"/>
<dbReference type="InterPro" id="IPR023572">
    <property type="entry name" value="Archease_dom"/>
</dbReference>
<keyword evidence="4" id="KW-0106">Calcium</keyword>
<accession>A0A1F8DV57</accession>
<dbReference type="InterPro" id="IPR036820">
    <property type="entry name" value="Archease_dom_sf"/>
</dbReference>
<proteinExistence type="inferred from homology"/>
<feature type="domain" description="Archease" evidence="5">
    <location>
        <begin position="5"/>
        <end position="136"/>
    </location>
</feature>
<evidence type="ECO:0000256" key="3">
    <source>
        <dbReference type="ARBA" id="ARBA00022723"/>
    </source>
</evidence>
<sequence length="137" mass="15406">MKTHRELDHPAELRIQVSGDTVEHLFVNAAEALADILSPNRYANIASTEHIRVESVDRDAALVDLLNELLTRSHTERSVFIPGTVTLSSAQDKMMVEAVMRRYIVPAFEEDIKAVTSRDVNIARKDGVYQTSIKFDL</sequence>
<protein>
    <recommendedName>
        <fullName evidence="5">Archease domain-containing protein</fullName>
    </recommendedName>
</protein>
<dbReference type="Gene3D" id="3.55.10.10">
    <property type="entry name" value="Archease domain"/>
    <property type="match status" value="1"/>
</dbReference>
<evidence type="ECO:0000313" key="7">
    <source>
        <dbReference type="Proteomes" id="UP000176422"/>
    </source>
</evidence>
<comment type="caution">
    <text evidence="6">The sequence shown here is derived from an EMBL/GenBank/DDBJ whole genome shotgun (WGS) entry which is preliminary data.</text>
</comment>
<keyword evidence="2" id="KW-0819">tRNA processing</keyword>
<name>A0A1F8DV57_9BACT</name>
<reference evidence="6 7" key="1">
    <citation type="journal article" date="2016" name="Nat. Commun.">
        <title>Thousands of microbial genomes shed light on interconnected biogeochemical processes in an aquifer system.</title>
        <authorList>
            <person name="Anantharaman K."/>
            <person name="Brown C.T."/>
            <person name="Hug L.A."/>
            <person name="Sharon I."/>
            <person name="Castelle C.J."/>
            <person name="Probst A.J."/>
            <person name="Thomas B.C."/>
            <person name="Singh A."/>
            <person name="Wilkins M.J."/>
            <person name="Karaoz U."/>
            <person name="Brodie E.L."/>
            <person name="Williams K.H."/>
            <person name="Hubbard S.S."/>
            <person name="Banfield J.F."/>
        </authorList>
    </citation>
    <scope>NUCLEOTIDE SEQUENCE [LARGE SCALE GENOMIC DNA]</scope>
</reference>
<dbReference type="Pfam" id="PF01951">
    <property type="entry name" value="Archease"/>
    <property type="match status" value="1"/>
</dbReference>
<keyword evidence="3" id="KW-0479">Metal-binding</keyword>
<evidence type="ECO:0000256" key="4">
    <source>
        <dbReference type="ARBA" id="ARBA00022837"/>
    </source>
</evidence>